<accession>A0AAE9SZK7</accession>
<name>A0AAE9SZK7_9GAMM</name>
<dbReference type="EMBL" id="CP090065">
    <property type="protein sequence ID" value="UVO08195.1"/>
    <property type="molecule type" value="Genomic_DNA"/>
</dbReference>
<evidence type="ECO:0008006" key="3">
    <source>
        <dbReference type="Google" id="ProtNLM"/>
    </source>
</evidence>
<sequence length="297" mass="32965">MKEALKLGIMGFVALSVSACDSLDPSSQKGVFYYSNPTASNITFKVDGQSYDVLPNHSDKIKLSPGKHLLENNKGESFSFMVFDNNNGGIINPNNQIYYTLSEVYAVEGKGKGFKPTTYEVMINGHQIEMAVRSANASVIDANMFKCTYQLGEAFPDSITTRDKTSNGNIKSKCFDKPELVQYIADVYGENLAADASEDKNKDSVNMQFNYDLPATSGLHPKIQESAEKIVDLLKTLQTTDDSDIHEKLNKQYFQLSTDFTQAYVSNTSTHTAEQHKQHGDFVKQSGYLFSYGILAK</sequence>
<evidence type="ECO:0000313" key="2">
    <source>
        <dbReference type="Proteomes" id="UP001059272"/>
    </source>
</evidence>
<dbReference type="RefSeq" id="WP_258883470.1">
    <property type="nucleotide sequence ID" value="NZ_CP090065.1"/>
</dbReference>
<dbReference type="Proteomes" id="UP001059272">
    <property type="component" value="Chromosome"/>
</dbReference>
<organism evidence="1 2">
    <name type="scientific">Pectobacterium polonicum</name>
    <dbReference type="NCBI Taxonomy" id="2485124"/>
    <lineage>
        <taxon>Bacteria</taxon>
        <taxon>Pseudomonadati</taxon>
        <taxon>Pseudomonadota</taxon>
        <taxon>Gammaproteobacteria</taxon>
        <taxon>Enterobacterales</taxon>
        <taxon>Pectobacteriaceae</taxon>
        <taxon>Pectobacterium</taxon>
    </lineage>
</organism>
<reference evidence="1" key="1">
    <citation type="submission" date="2021-12" db="EMBL/GenBank/DDBJ databases">
        <title>Genome sequence of novel Pectobacterium sp. causing blackleg.</title>
        <authorList>
            <person name="Wang J."/>
        </authorList>
    </citation>
    <scope>NUCLEOTIDE SEQUENCE</scope>
    <source>
        <strain evidence="1">BY21311</strain>
    </source>
</reference>
<protein>
    <recommendedName>
        <fullName evidence="3">Lipoprotein</fullName>
    </recommendedName>
</protein>
<proteinExistence type="predicted"/>
<dbReference type="KEGG" id="ppoo:LW347_20560"/>
<dbReference type="PROSITE" id="PS51257">
    <property type="entry name" value="PROKAR_LIPOPROTEIN"/>
    <property type="match status" value="1"/>
</dbReference>
<evidence type="ECO:0000313" key="1">
    <source>
        <dbReference type="EMBL" id="UVO08195.1"/>
    </source>
</evidence>
<gene>
    <name evidence="1" type="ORF">LW347_20560</name>
</gene>
<dbReference type="AlphaFoldDB" id="A0AAE9SZK7"/>